<protein>
    <submittedName>
        <fullName evidence="1">Uncharacterized protein</fullName>
    </submittedName>
</protein>
<name>A0A8S1V3W2_9CILI</name>
<organism evidence="1 2">
    <name type="scientific">Paramecium pentaurelia</name>
    <dbReference type="NCBI Taxonomy" id="43138"/>
    <lineage>
        <taxon>Eukaryota</taxon>
        <taxon>Sar</taxon>
        <taxon>Alveolata</taxon>
        <taxon>Ciliophora</taxon>
        <taxon>Intramacronucleata</taxon>
        <taxon>Oligohymenophorea</taxon>
        <taxon>Peniculida</taxon>
        <taxon>Parameciidae</taxon>
        <taxon>Paramecium</taxon>
    </lineage>
</organism>
<evidence type="ECO:0000313" key="1">
    <source>
        <dbReference type="EMBL" id="CAD8172128.1"/>
    </source>
</evidence>
<gene>
    <name evidence="1" type="ORF">PPENT_87.1.T0560100</name>
</gene>
<accession>A0A8S1V3W2</accession>
<dbReference type="Proteomes" id="UP000689195">
    <property type="component" value="Unassembled WGS sequence"/>
</dbReference>
<sequence>MEVICAENEIVFKDRDVTQNCEHLKKVLAKQECERKNLPIRFVLGNQCSLIKKTNQLQNKKGMPMLVSKDRYTDIDLVLSEILDDSTVISNFDDDKQYIIREFPILNQDIDSKLFKDKQIDKFVYTGYYSVKLASQAQITTEAQDDTSNATEDNQVSRAETQVGFCSDQSCSTMT</sequence>
<comment type="caution">
    <text evidence="1">The sequence shown here is derived from an EMBL/GenBank/DDBJ whole genome shotgun (WGS) entry which is preliminary data.</text>
</comment>
<keyword evidence="2" id="KW-1185">Reference proteome</keyword>
<proteinExistence type="predicted"/>
<dbReference type="EMBL" id="CAJJDO010000056">
    <property type="protein sequence ID" value="CAD8172128.1"/>
    <property type="molecule type" value="Genomic_DNA"/>
</dbReference>
<reference evidence="1" key="1">
    <citation type="submission" date="2021-01" db="EMBL/GenBank/DDBJ databases">
        <authorList>
            <consortium name="Genoscope - CEA"/>
            <person name="William W."/>
        </authorList>
    </citation>
    <scope>NUCLEOTIDE SEQUENCE</scope>
</reference>
<dbReference type="AlphaFoldDB" id="A0A8S1V3W2"/>
<evidence type="ECO:0000313" key="2">
    <source>
        <dbReference type="Proteomes" id="UP000689195"/>
    </source>
</evidence>